<evidence type="ECO:0000313" key="12">
    <source>
        <dbReference type="Proteomes" id="UP000248395"/>
    </source>
</evidence>
<protein>
    <recommendedName>
        <fullName evidence="3">tRNA threonylcarbamoyladenosine biosynthesis protein TsaE</fullName>
    </recommendedName>
    <alternativeName>
        <fullName evidence="10">t(6)A37 threonylcarbamoyladenosine biosynthesis protein TsaE</fullName>
    </alternativeName>
</protein>
<evidence type="ECO:0000256" key="3">
    <source>
        <dbReference type="ARBA" id="ARBA00019010"/>
    </source>
</evidence>
<dbReference type="PANTHER" id="PTHR33540">
    <property type="entry name" value="TRNA THREONYLCARBAMOYLADENOSINE BIOSYNTHESIS PROTEIN TSAE"/>
    <property type="match status" value="1"/>
</dbReference>
<name>A0A318J8L4_9NEIS</name>
<dbReference type="PANTHER" id="PTHR33540:SF2">
    <property type="entry name" value="TRNA THREONYLCARBAMOYLADENOSINE BIOSYNTHESIS PROTEIN TSAE"/>
    <property type="match status" value="1"/>
</dbReference>
<sequence length="163" mass="17389">MAMDDTSVHCGSLPDEAATLALGGALAHALQAGVVIFLQGDLGAGKTTFSRGLLAGLGHQGRVKSPTYTLVESYPLAELTVHHFDLYRFADPEEWDDAGFRDYFGQDTVCLVEWPDKAGDLLPMADLTLELEVSGQGRTYRLTASTETGQSCLTRLSTPPAAA</sequence>
<dbReference type="InterPro" id="IPR003442">
    <property type="entry name" value="T6A_TsaE"/>
</dbReference>
<dbReference type="EMBL" id="QJKC01000013">
    <property type="protein sequence ID" value="PXX44457.1"/>
    <property type="molecule type" value="Genomic_DNA"/>
</dbReference>
<organism evidence="11 12">
    <name type="scientific">Aquitalea magnusonii</name>
    <dbReference type="NCBI Taxonomy" id="332411"/>
    <lineage>
        <taxon>Bacteria</taxon>
        <taxon>Pseudomonadati</taxon>
        <taxon>Pseudomonadota</taxon>
        <taxon>Betaproteobacteria</taxon>
        <taxon>Neisseriales</taxon>
        <taxon>Chromobacteriaceae</taxon>
        <taxon>Aquitalea</taxon>
    </lineage>
</organism>
<dbReference type="NCBIfam" id="TIGR00150">
    <property type="entry name" value="T6A_YjeE"/>
    <property type="match status" value="1"/>
</dbReference>
<evidence type="ECO:0000256" key="8">
    <source>
        <dbReference type="ARBA" id="ARBA00022840"/>
    </source>
</evidence>
<keyword evidence="9" id="KW-0460">Magnesium</keyword>
<keyword evidence="5" id="KW-0819">tRNA processing</keyword>
<keyword evidence="7" id="KW-0547">Nucleotide-binding</keyword>
<evidence type="ECO:0000256" key="7">
    <source>
        <dbReference type="ARBA" id="ARBA00022741"/>
    </source>
</evidence>
<keyword evidence="6" id="KW-0479">Metal-binding</keyword>
<comment type="caution">
    <text evidence="11">The sequence shown here is derived from an EMBL/GenBank/DDBJ whole genome shotgun (WGS) entry which is preliminary data.</text>
</comment>
<dbReference type="FunFam" id="3.40.50.300:FF:000406">
    <property type="entry name" value="tRNA (N6-adenosine(37)-N6)-threonylcarbamoyltransferase complex ATPase TsaE"/>
    <property type="match status" value="1"/>
</dbReference>
<dbReference type="SUPFAM" id="SSF52540">
    <property type="entry name" value="P-loop containing nucleoside triphosphate hydrolases"/>
    <property type="match status" value="1"/>
</dbReference>
<dbReference type="InterPro" id="IPR027417">
    <property type="entry name" value="P-loop_NTPase"/>
</dbReference>
<dbReference type="GO" id="GO:0002949">
    <property type="term" value="P:tRNA threonylcarbamoyladenosine modification"/>
    <property type="evidence" value="ECO:0007669"/>
    <property type="project" value="InterPro"/>
</dbReference>
<evidence type="ECO:0000256" key="2">
    <source>
        <dbReference type="ARBA" id="ARBA00007599"/>
    </source>
</evidence>
<comment type="subcellular location">
    <subcellularLocation>
        <location evidence="1">Cytoplasm</location>
    </subcellularLocation>
</comment>
<evidence type="ECO:0000256" key="5">
    <source>
        <dbReference type="ARBA" id="ARBA00022694"/>
    </source>
</evidence>
<reference evidence="11 12" key="1">
    <citation type="submission" date="2018-05" db="EMBL/GenBank/DDBJ databases">
        <title>Genomic Encyclopedia of Type Strains, Phase IV (KMG-IV): sequencing the most valuable type-strain genomes for metagenomic binning, comparative biology and taxonomic classification.</title>
        <authorList>
            <person name="Goeker M."/>
        </authorList>
    </citation>
    <scope>NUCLEOTIDE SEQUENCE [LARGE SCALE GENOMIC DNA]</scope>
    <source>
        <strain evidence="11 12">DSM 25134</strain>
    </source>
</reference>
<dbReference type="GO" id="GO:0005524">
    <property type="term" value="F:ATP binding"/>
    <property type="evidence" value="ECO:0007669"/>
    <property type="project" value="UniProtKB-KW"/>
</dbReference>
<evidence type="ECO:0000256" key="6">
    <source>
        <dbReference type="ARBA" id="ARBA00022723"/>
    </source>
</evidence>
<evidence type="ECO:0000256" key="10">
    <source>
        <dbReference type="ARBA" id="ARBA00032441"/>
    </source>
</evidence>
<dbReference type="Pfam" id="PF02367">
    <property type="entry name" value="TsaE"/>
    <property type="match status" value="1"/>
</dbReference>
<gene>
    <name evidence="11" type="ORF">DFR38_113141</name>
</gene>
<dbReference type="Proteomes" id="UP000248395">
    <property type="component" value="Unassembled WGS sequence"/>
</dbReference>
<evidence type="ECO:0000256" key="1">
    <source>
        <dbReference type="ARBA" id="ARBA00004496"/>
    </source>
</evidence>
<dbReference type="Gene3D" id="3.40.50.300">
    <property type="entry name" value="P-loop containing nucleotide triphosphate hydrolases"/>
    <property type="match status" value="1"/>
</dbReference>
<accession>A0A318J8L4</accession>
<evidence type="ECO:0000256" key="4">
    <source>
        <dbReference type="ARBA" id="ARBA00022490"/>
    </source>
</evidence>
<proteinExistence type="inferred from homology"/>
<dbReference type="GO" id="GO:0046872">
    <property type="term" value="F:metal ion binding"/>
    <property type="evidence" value="ECO:0007669"/>
    <property type="project" value="UniProtKB-KW"/>
</dbReference>
<keyword evidence="12" id="KW-1185">Reference proteome</keyword>
<dbReference type="OrthoDB" id="9800307at2"/>
<keyword evidence="8" id="KW-0067">ATP-binding</keyword>
<dbReference type="GO" id="GO:0005737">
    <property type="term" value="C:cytoplasm"/>
    <property type="evidence" value="ECO:0007669"/>
    <property type="project" value="UniProtKB-SubCell"/>
</dbReference>
<comment type="similarity">
    <text evidence="2">Belongs to the TsaE family.</text>
</comment>
<evidence type="ECO:0000256" key="9">
    <source>
        <dbReference type="ARBA" id="ARBA00022842"/>
    </source>
</evidence>
<dbReference type="AlphaFoldDB" id="A0A318J8L4"/>
<keyword evidence="4" id="KW-0963">Cytoplasm</keyword>
<evidence type="ECO:0000313" key="11">
    <source>
        <dbReference type="EMBL" id="PXX44457.1"/>
    </source>
</evidence>